<proteinExistence type="predicted"/>
<keyword evidence="3" id="KW-1185">Reference proteome</keyword>
<dbReference type="AlphaFoldDB" id="A0A1I1YZH2"/>
<evidence type="ECO:0000313" key="2">
    <source>
        <dbReference type="EMBL" id="SFE24976.1"/>
    </source>
</evidence>
<evidence type="ECO:0000256" key="1">
    <source>
        <dbReference type="SAM" id="SignalP"/>
    </source>
</evidence>
<sequence length="253" mass="28638">MKIISILTGMLLLLCQISFGQTLDEKLLQGKIRVDSVGANGINILNLTNGKTTQTNNSGEFFILAKANDILVFTAVNLKKYRETISSTDFELGKLSIILEPKITELKEVIVNKNEINALSLGVVTRNPVKYSPAERRLRTAGDFKPIELLQLLGGSMPLDPLINKINGRTKRLKKLVVLEKKENFIKLISKLYNQEYFTVQLGIANDYVNGFKYFIVENENFLKVLESKNEERTSFFMVALAQEYKDILNNEN</sequence>
<accession>A0A1I1YZH2</accession>
<feature type="signal peptide" evidence="1">
    <location>
        <begin position="1"/>
        <end position="20"/>
    </location>
</feature>
<reference evidence="3" key="1">
    <citation type="submission" date="2016-10" db="EMBL/GenBank/DDBJ databases">
        <authorList>
            <person name="Varghese N."/>
            <person name="Submissions S."/>
        </authorList>
    </citation>
    <scope>NUCLEOTIDE SEQUENCE [LARGE SCALE GENOMIC DNA]</scope>
    <source>
        <strain evidence="3">CGMCC 1.9227</strain>
    </source>
</reference>
<dbReference type="Proteomes" id="UP000198596">
    <property type="component" value="Unassembled WGS sequence"/>
</dbReference>
<gene>
    <name evidence="2" type="ORF">SAMN04488131_101197</name>
</gene>
<evidence type="ECO:0008006" key="4">
    <source>
        <dbReference type="Google" id="ProtNLM"/>
    </source>
</evidence>
<feature type="chain" id="PRO_5011441150" description="CarboxypepD_reg-like domain-containing protein" evidence="1">
    <location>
        <begin position="21"/>
        <end position="253"/>
    </location>
</feature>
<dbReference type="STRING" id="935223.SAMN04488131_101197"/>
<dbReference type="OrthoDB" id="1427655at2"/>
<dbReference type="EMBL" id="FONQ01000001">
    <property type="protein sequence ID" value="SFE24976.1"/>
    <property type="molecule type" value="Genomic_DNA"/>
</dbReference>
<protein>
    <recommendedName>
        <fullName evidence="4">CarboxypepD_reg-like domain-containing protein</fullName>
    </recommendedName>
</protein>
<dbReference type="RefSeq" id="WP_091202646.1">
    <property type="nucleotide sequence ID" value="NZ_FONQ01000001.1"/>
</dbReference>
<keyword evidence="1" id="KW-0732">Signal</keyword>
<organism evidence="2 3">
    <name type="scientific">Flavobacterium xueshanense</name>
    <dbReference type="NCBI Taxonomy" id="935223"/>
    <lineage>
        <taxon>Bacteria</taxon>
        <taxon>Pseudomonadati</taxon>
        <taxon>Bacteroidota</taxon>
        <taxon>Flavobacteriia</taxon>
        <taxon>Flavobacteriales</taxon>
        <taxon>Flavobacteriaceae</taxon>
        <taxon>Flavobacterium</taxon>
    </lineage>
</organism>
<evidence type="ECO:0000313" key="3">
    <source>
        <dbReference type="Proteomes" id="UP000198596"/>
    </source>
</evidence>
<name>A0A1I1YZH2_9FLAO</name>